<dbReference type="PATRIC" id="fig|2041.4.peg.2059"/>
<evidence type="ECO:0000256" key="6">
    <source>
        <dbReference type="ARBA" id="ARBA00011893"/>
    </source>
</evidence>
<organism evidence="13 14">
    <name type="scientific">Aeromicrobium erythreum</name>
    <dbReference type="NCBI Taxonomy" id="2041"/>
    <lineage>
        <taxon>Bacteria</taxon>
        <taxon>Bacillati</taxon>
        <taxon>Actinomycetota</taxon>
        <taxon>Actinomycetes</taxon>
        <taxon>Propionibacteriales</taxon>
        <taxon>Nocardioidaceae</taxon>
        <taxon>Aeromicrobium</taxon>
    </lineage>
</organism>
<comment type="pathway">
    <text evidence="4 11">Purine metabolism; AMP biosynthesis via salvage pathway; AMP from adenine: step 1/1.</text>
</comment>
<proteinExistence type="inferred from homology"/>
<dbReference type="UniPathway" id="UPA00588">
    <property type="reaction ID" value="UER00646"/>
</dbReference>
<dbReference type="GO" id="GO:0006166">
    <property type="term" value="P:purine ribonucleoside salvage"/>
    <property type="evidence" value="ECO:0007669"/>
    <property type="project" value="UniProtKB-UniRule"/>
</dbReference>
<dbReference type="GO" id="GO:0044209">
    <property type="term" value="P:AMP salvage"/>
    <property type="evidence" value="ECO:0007669"/>
    <property type="project" value="UniProtKB-UniRule"/>
</dbReference>
<dbReference type="GO" id="GO:0006168">
    <property type="term" value="P:adenine salvage"/>
    <property type="evidence" value="ECO:0007669"/>
    <property type="project" value="InterPro"/>
</dbReference>
<comment type="similarity">
    <text evidence="5 11">Belongs to the purine/pyrimidine phosphoribosyltransferase family.</text>
</comment>
<dbReference type="EC" id="2.4.2.7" evidence="6 11"/>
<evidence type="ECO:0000256" key="8">
    <source>
        <dbReference type="ARBA" id="ARBA00022676"/>
    </source>
</evidence>
<dbReference type="EMBL" id="CP011502">
    <property type="protein sequence ID" value="ALX04982.1"/>
    <property type="molecule type" value="Genomic_DNA"/>
</dbReference>
<protein>
    <recommendedName>
        <fullName evidence="6 11">Adenine phosphoribosyltransferase</fullName>
        <shortName evidence="11">APRT</shortName>
        <ecNumber evidence="6 11">2.4.2.7</ecNumber>
    </recommendedName>
</protein>
<accession>A0A0U4CPF0</accession>
<dbReference type="InterPro" id="IPR000836">
    <property type="entry name" value="PRTase_dom"/>
</dbReference>
<dbReference type="GO" id="GO:0003999">
    <property type="term" value="F:adenine phosphoribosyltransferase activity"/>
    <property type="evidence" value="ECO:0007669"/>
    <property type="project" value="UniProtKB-UniRule"/>
</dbReference>
<dbReference type="GO" id="GO:0002055">
    <property type="term" value="F:adenine binding"/>
    <property type="evidence" value="ECO:0007669"/>
    <property type="project" value="TreeGrafter"/>
</dbReference>
<evidence type="ECO:0000256" key="11">
    <source>
        <dbReference type="HAMAP-Rule" id="MF_00004"/>
    </source>
</evidence>
<keyword evidence="10 11" id="KW-0660">Purine salvage</keyword>
<dbReference type="CDD" id="cd06223">
    <property type="entry name" value="PRTases_typeI"/>
    <property type="match status" value="1"/>
</dbReference>
<keyword evidence="14" id="KW-1185">Reference proteome</keyword>
<dbReference type="OrthoDB" id="9803963at2"/>
<dbReference type="HAMAP" id="MF_00004">
    <property type="entry name" value="Aden_phosphoribosyltr"/>
    <property type="match status" value="1"/>
</dbReference>
<evidence type="ECO:0000256" key="1">
    <source>
        <dbReference type="ARBA" id="ARBA00000868"/>
    </source>
</evidence>
<dbReference type="GO" id="GO:0016208">
    <property type="term" value="F:AMP binding"/>
    <property type="evidence" value="ECO:0007669"/>
    <property type="project" value="TreeGrafter"/>
</dbReference>
<keyword evidence="7 11" id="KW-0963">Cytoplasm</keyword>
<evidence type="ECO:0000313" key="14">
    <source>
        <dbReference type="Proteomes" id="UP000067689"/>
    </source>
</evidence>
<dbReference type="Pfam" id="PF00156">
    <property type="entry name" value="Pribosyltran"/>
    <property type="match status" value="1"/>
</dbReference>
<dbReference type="InterPro" id="IPR005764">
    <property type="entry name" value="Ade_phspho_trans"/>
</dbReference>
<dbReference type="PANTHER" id="PTHR32315:SF3">
    <property type="entry name" value="ADENINE PHOSPHORIBOSYLTRANSFERASE"/>
    <property type="match status" value="1"/>
</dbReference>
<dbReference type="NCBIfam" id="TIGR01090">
    <property type="entry name" value="apt"/>
    <property type="match status" value="1"/>
</dbReference>
<comment type="catalytic activity">
    <reaction evidence="1 11">
        <text>AMP + diphosphate = 5-phospho-alpha-D-ribose 1-diphosphate + adenine</text>
        <dbReference type="Rhea" id="RHEA:16609"/>
        <dbReference type="ChEBI" id="CHEBI:16708"/>
        <dbReference type="ChEBI" id="CHEBI:33019"/>
        <dbReference type="ChEBI" id="CHEBI:58017"/>
        <dbReference type="ChEBI" id="CHEBI:456215"/>
        <dbReference type="EC" id="2.4.2.7"/>
    </reaction>
</comment>
<dbReference type="AlphaFoldDB" id="A0A0U4CPF0"/>
<dbReference type="KEGG" id="aer:AERYTH_09845"/>
<evidence type="ECO:0000256" key="5">
    <source>
        <dbReference type="ARBA" id="ARBA00008391"/>
    </source>
</evidence>
<dbReference type="PANTHER" id="PTHR32315">
    <property type="entry name" value="ADENINE PHOSPHORIBOSYLTRANSFERASE"/>
    <property type="match status" value="1"/>
</dbReference>
<evidence type="ECO:0000256" key="7">
    <source>
        <dbReference type="ARBA" id="ARBA00022490"/>
    </source>
</evidence>
<name>A0A0U4CPF0_9ACTN</name>
<evidence type="ECO:0000256" key="2">
    <source>
        <dbReference type="ARBA" id="ARBA00003968"/>
    </source>
</evidence>
<comment type="subcellular location">
    <subcellularLocation>
        <location evidence="3 11">Cytoplasm</location>
    </subcellularLocation>
</comment>
<dbReference type="NCBIfam" id="NF002634">
    <property type="entry name" value="PRK02304.1-3"/>
    <property type="match status" value="1"/>
</dbReference>
<dbReference type="GO" id="GO:0005737">
    <property type="term" value="C:cytoplasm"/>
    <property type="evidence" value="ECO:0007669"/>
    <property type="project" value="UniProtKB-SubCell"/>
</dbReference>
<evidence type="ECO:0000259" key="12">
    <source>
        <dbReference type="Pfam" id="PF00156"/>
    </source>
</evidence>
<dbReference type="InterPro" id="IPR050054">
    <property type="entry name" value="UPRTase/APRTase"/>
</dbReference>
<reference evidence="13 14" key="1">
    <citation type="journal article" date="1991" name="Int. J. Syst. Bacteriol.">
        <title>Description of the erythromycin-producing bacterium Arthrobacter sp. strain NRRL B-3381 as Aeromicrobium erythreum gen. nov., sp. nov.</title>
        <authorList>
            <person name="Miller E.S."/>
            <person name="Woese C.R."/>
            <person name="Brenner S."/>
        </authorList>
    </citation>
    <scope>NUCLEOTIDE SEQUENCE [LARGE SCALE GENOMIC DNA]</scope>
    <source>
        <strain evidence="13 14">AR18</strain>
    </source>
</reference>
<dbReference type="SUPFAM" id="SSF53271">
    <property type="entry name" value="PRTase-like"/>
    <property type="match status" value="1"/>
</dbReference>
<dbReference type="STRING" id="2041.AERYTH_09845"/>
<dbReference type="Proteomes" id="UP000067689">
    <property type="component" value="Chromosome"/>
</dbReference>
<sequence length="177" mass="18340">MTSVDAATAIDACVRPVEDWPVQGVTFRDVTPLLAAPDAFGAVTAALADAVRELRPDAVVGVEARGFIFGAPLALELGVGFVPVRKEGKLPADTHRATYALEYGEATVEIHTDALAPGARVVVVDDVLATGGTLRAAAELVQTCGAQVVGNAVVLEIGALAGRERLADVPLVSLRRY</sequence>
<evidence type="ECO:0000256" key="3">
    <source>
        <dbReference type="ARBA" id="ARBA00004496"/>
    </source>
</evidence>
<gene>
    <name evidence="11" type="primary">apt</name>
    <name evidence="13" type="ORF">AERYTH_09845</name>
</gene>
<evidence type="ECO:0000256" key="10">
    <source>
        <dbReference type="ARBA" id="ARBA00022726"/>
    </source>
</evidence>
<dbReference type="Gene3D" id="3.40.50.2020">
    <property type="match status" value="1"/>
</dbReference>
<evidence type="ECO:0000256" key="4">
    <source>
        <dbReference type="ARBA" id="ARBA00004659"/>
    </source>
</evidence>
<feature type="domain" description="Phosphoribosyltransferase" evidence="12">
    <location>
        <begin position="33"/>
        <end position="159"/>
    </location>
</feature>
<comment type="subunit">
    <text evidence="11">Homodimer.</text>
</comment>
<keyword evidence="8 11" id="KW-0328">Glycosyltransferase</keyword>
<evidence type="ECO:0000313" key="13">
    <source>
        <dbReference type="EMBL" id="ALX04982.1"/>
    </source>
</evidence>
<evidence type="ECO:0000256" key="9">
    <source>
        <dbReference type="ARBA" id="ARBA00022679"/>
    </source>
</evidence>
<comment type="function">
    <text evidence="2 11">Catalyzes a salvage reaction resulting in the formation of AMP, that is energically less costly than de novo synthesis.</text>
</comment>
<dbReference type="NCBIfam" id="NF002636">
    <property type="entry name" value="PRK02304.1-5"/>
    <property type="match status" value="1"/>
</dbReference>
<dbReference type="FunFam" id="3.40.50.2020:FF:000021">
    <property type="entry name" value="Adenine phosphoribosyltransferase"/>
    <property type="match status" value="1"/>
</dbReference>
<keyword evidence="9 11" id="KW-0808">Transferase</keyword>
<dbReference type="InterPro" id="IPR029057">
    <property type="entry name" value="PRTase-like"/>
</dbReference>